<name>A0A1H6UZD1_9BACT</name>
<accession>A0A1H6UZD1</accession>
<reference evidence="3" key="1">
    <citation type="submission" date="2016-10" db="EMBL/GenBank/DDBJ databases">
        <authorList>
            <person name="Varghese N."/>
            <person name="Submissions S."/>
        </authorList>
    </citation>
    <scope>NUCLEOTIDE SEQUENCE [LARGE SCALE GENOMIC DNA]</scope>
    <source>
        <strain evidence="3">IBRC-M 10761</strain>
    </source>
</reference>
<dbReference type="GO" id="GO:0016740">
    <property type="term" value="F:transferase activity"/>
    <property type="evidence" value="ECO:0007669"/>
    <property type="project" value="UniProtKB-KW"/>
</dbReference>
<feature type="domain" description="Polysaccharide pyruvyl transferase" evidence="1">
    <location>
        <begin position="137"/>
        <end position="209"/>
    </location>
</feature>
<gene>
    <name evidence="2" type="ORF">SAMN05192553_101927</name>
</gene>
<evidence type="ECO:0000313" key="3">
    <source>
        <dbReference type="Proteomes" id="UP000199403"/>
    </source>
</evidence>
<evidence type="ECO:0000259" key="1">
    <source>
        <dbReference type="Pfam" id="PF04230"/>
    </source>
</evidence>
<organism evidence="2 3">
    <name type="scientific">Cyclobacterium xiamenense</name>
    <dbReference type="NCBI Taxonomy" id="1297121"/>
    <lineage>
        <taxon>Bacteria</taxon>
        <taxon>Pseudomonadati</taxon>
        <taxon>Bacteroidota</taxon>
        <taxon>Cytophagia</taxon>
        <taxon>Cytophagales</taxon>
        <taxon>Cyclobacteriaceae</taxon>
        <taxon>Cyclobacterium</taxon>
    </lineage>
</organism>
<dbReference type="RefSeq" id="WP_092169982.1">
    <property type="nucleotide sequence ID" value="NZ_FNZH01000001.1"/>
</dbReference>
<evidence type="ECO:0000313" key="2">
    <source>
        <dbReference type="EMBL" id="SEI93750.1"/>
    </source>
</evidence>
<dbReference type="Pfam" id="PF04230">
    <property type="entry name" value="PS_pyruv_trans"/>
    <property type="match status" value="1"/>
</dbReference>
<keyword evidence="2" id="KW-0808">Transferase</keyword>
<dbReference type="Proteomes" id="UP000199403">
    <property type="component" value="Unassembled WGS sequence"/>
</dbReference>
<protein>
    <submittedName>
        <fullName evidence="2">Polysaccharide pyruvyl transferase</fullName>
    </submittedName>
</protein>
<dbReference type="InterPro" id="IPR007345">
    <property type="entry name" value="Polysacch_pyruvyl_Trfase"/>
</dbReference>
<keyword evidence="3" id="KW-1185">Reference proteome</keyword>
<dbReference type="OrthoDB" id="9803627at2"/>
<dbReference type="AlphaFoldDB" id="A0A1H6UZD1"/>
<proteinExistence type="predicted"/>
<dbReference type="EMBL" id="FNZH01000001">
    <property type="protein sequence ID" value="SEI93750.1"/>
    <property type="molecule type" value="Genomic_DNA"/>
</dbReference>
<sequence length="277" mass="31742">MKKIIKTYYANVQNMGDLLNELLIRNVFGQDLVRHKPSTSELSCIGSGMDSFMKKNRMYPRWYSTALQLQSKFVNYPNIVWCTGFLYSETEDSKFIRQMEFSSVRGELTKARVEKIIGQKLDIPTGDGGILAPLLFEKTIPKEYSMGIVPHMNELDNPIFQEVKQKYPNAIIIDLTVDPMLVIKQIAQCDYIISTSLHGLVVADSFKIPNKWIKLTNLMKGDGFKYHDYYSAYGVTNEPIDISNGDSPTINQIIDDYKVIPDIMEKKQKEVHDAFPF</sequence>